<dbReference type="Proteomes" id="UP001164459">
    <property type="component" value="Chromosome"/>
</dbReference>
<dbReference type="PANTHER" id="PTHR36124:SF1">
    <property type="entry name" value="ER-BOUND OXYGENASE MPAB_MPAB'_RUBBER OXYGENASE CATALYTIC DOMAIN-CONTAINING PROTEIN"/>
    <property type="match status" value="1"/>
</dbReference>
<evidence type="ECO:0000313" key="2">
    <source>
        <dbReference type="Proteomes" id="UP001164459"/>
    </source>
</evidence>
<name>A0ABY7H276_9BACT</name>
<organism evidence="1 2">
    <name type="scientific">Nannocystis punicea</name>
    <dbReference type="NCBI Taxonomy" id="2995304"/>
    <lineage>
        <taxon>Bacteria</taxon>
        <taxon>Pseudomonadati</taxon>
        <taxon>Myxococcota</taxon>
        <taxon>Polyangia</taxon>
        <taxon>Nannocystales</taxon>
        <taxon>Nannocystaceae</taxon>
        <taxon>Nannocystis</taxon>
    </lineage>
</organism>
<proteinExistence type="predicted"/>
<gene>
    <name evidence="1" type="ORF">O0S08_45015</name>
</gene>
<evidence type="ECO:0000313" key="1">
    <source>
        <dbReference type="EMBL" id="WAS93359.1"/>
    </source>
</evidence>
<dbReference type="EMBL" id="CP114040">
    <property type="protein sequence ID" value="WAS93359.1"/>
    <property type="molecule type" value="Genomic_DNA"/>
</dbReference>
<sequence>MRRLFGREFAAEIRLGAALALFRVFAIPRISAILAETRAWERRPEQRLGRTVDLLRVLVEQGYDSGPGAAALARLNTVHARHAIANEDFLYVLTAFVTEPARVIARCGRRPLTAVEQAAACVFWREVGVRMGIREIPPTLAAMRAFQAEYEATHRRYAASNQRTAEAAVSALSQRVPAPLRGAVLEALLVLLEPEVRCACGFCGDERPLGRVLDVLVAARRRLAFAGRN</sequence>
<dbReference type="RefSeq" id="WP_269035690.1">
    <property type="nucleotide sequence ID" value="NZ_CP114040.1"/>
</dbReference>
<dbReference type="InterPro" id="IPR046366">
    <property type="entry name" value="MPAB"/>
</dbReference>
<keyword evidence="2" id="KW-1185">Reference proteome</keyword>
<protein>
    <submittedName>
        <fullName evidence="1">Oxygenase MpaB family protein</fullName>
    </submittedName>
</protein>
<reference evidence="1" key="1">
    <citation type="submission" date="2022-11" db="EMBL/GenBank/DDBJ databases">
        <title>Minimal conservation of predation-associated metabolite biosynthetic gene clusters underscores biosynthetic potential of Myxococcota including descriptions for ten novel species: Archangium lansinium sp. nov., Myxococcus landrumus sp. nov., Nannocystis bai.</title>
        <authorList>
            <person name="Ahearne A."/>
            <person name="Stevens C."/>
            <person name="Dowd S."/>
        </authorList>
    </citation>
    <scope>NUCLEOTIDE SEQUENCE</scope>
    <source>
        <strain evidence="1">Fl3</strain>
    </source>
</reference>
<accession>A0ABY7H276</accession>
<dbReference type="PANTHER" id="PTHR36124">
    <property type="match status" value="1"/>
</dbReference>